<dbReference type="Proteomes" id="UP001487740">
    <property type="component" value="Unassembled WGS sequence"/>
</dbReference>
<feature type="region of interest" description="Disordered" evidence="1">
    <location>
        <begin position="130"/>
        <end position="178"/>
    </location>
</feature>
<keyword evidence="3" id="KW-1185">Reference proteome</keyword>
<name>A0AAW0UFM4_SCYPA</name>
<protein>
    <submittedName>
        <fullName evidence="2">Uncharacterized protein</fullName>
    </submittedName>
</protein>
<reference evidence="2 3" key="1">
    <citation type="submission" date="2023-03" db="EMBL/GenBank/DDBJ databases">
        <title>High-quality genome of Scylla paramamosain provides insights in environmental adaptation.</title>
        <authorList>
            <person name="Zhang L."/>
        </authorList>
    </citation>
    <scope>NUCLEOTIDE SEQUENCE [LARGE SCALE GENOMIC DNA]</scope>
    <source>
        <strain evidence="2">LZ_2023a</strain>
        <tissue evidence="2">Muscle</tissue>
    </source>
</reference>
<feature type="compositionally biased region" description="Gly residues" evidence="1">
    <location>
        <begin position="330"/>
        <end position="341"/>
    </location>
</feature>
<dbReference type="AlphaFoldDB" id="A0AAW0UFM4"/>
<evidence type="ECO:0000313" key="3">
    <source>
        <dbReference type="Proteomes" id="UP001487740"/>
    </source>
</evidence>
<evidence type="ECO:0000313" key="2">
    <source>
        <dbReference type="EMBL" id="KAK8398967.1"/>
    </source>
</evidence>
<dbReference type="EMBL" id="JARAKH010000012">
    <property type="protein sequence ID" value="KAK8398967.1"/>
    <property type="molecule type" value="Genomic_DNA"/>
</dbReference>
<evidence type="ECO:0000256" key="1">
    <source>
        <dbReference type="SAM" id="MobiDB-lite"/>
    </source>
</evidence>
<feature type="region of interest" description="Disordered" evidence="1">
    <location>
        <begin position="293"/>
        <end position="382"/>
    </location>
</feature>
<feature type="region of interest" description="Disordered" evidence="1">
    <location>
        <begin position="209"/>
        <end position="243"/>
    </location>
</feature>
<gene>
    <name evidence="2" type="ORF">O3P69_004226</name>
</gene>
<feature type="region of interest" description="Disordered" evidence="1">
    <location>
        <begin position="33"/>
        <end position="53"/>
    </location>
</feature>
<comment type="caution">
    <text evidence="2">The sequence shown here is derived from an EMBL/GenBank/DDBJ whole genome shotgun (WGS) entry which is preliminary data.</text>
</comment>
<feature type="compositionally biased region" description="Basic and acidic residues" evidence="1">
    <location>
        <begin position="371"/>
        <end position="382"/>
    </location>
</feature>
<accession>A0AAW0UFM4</accession>
<proteinExistence type="predicted"/>
<feature type="compositionally biased region" description="Low complexity" evidence="1">
    <location>
        <begin position="229"/>
        <end position="243"/>
    </location>
</feature>
<feature type="compositionally biased region" description="Basic residues" evidence="1">
    <location>
        <begin position="216"/>
        <end position="228"/>
    </location>
</feature>
<sequence length="382" mass="40899">MNECGVRRRGLWWCVVVCGGSCWESRDFPAAESEGRTRPGGEGGGSAGGPPLPPSPGAVVRCVLWRRAVVRQLVLVSIYCQTQPLLAWSAVTCPSRAAAAFTSDTLRKSSCSHFGPLSDRAGRLNIWRQGTAGGEENAKRLTEGRGNGSLIPRPRLSHPNPAQPRPARPSSTRHHPRLGFISPTTVHITPFLSLLLIISLFPPLAPSPSSSSSHSSCHHHRRCHRSRPSSRYPCSHRSSPSPLVLRSSSTFPLSSFTWCFFAKPLPRHCPATAPPAPRHSAAVYHFAAVPAASHRTASRTASRRRPVSGRARQCHSAALHCGGRRRGEARGGAGSRGGVAGQRGALTLASPCPPREGDTCRNALSRPQSAHGEDCHAHLAIN</sequence>
<organism evidence="2 3">
    <name type="scientific">Scylla paramamosain</name>
    <name type="common">Mud crab</name>
    <dbReference type="NCBI Taxonomy" id="85552"/>
    <lineage>
        <taxon>Eukaryota</taxon>
        <taxon>Metazoa</taxon>
        <taxon>Ecdysozoa</taxon>
        <taxon>Arthropoda</taxon>
        <taxon>Crustacea</taxon>
        <taxon>Multicrustacea</taxon>
        <taxon>Malacostraca</taxon>
        <taxon>Eumalacostraca</taxon>
        <taxon>Eucarida</taxon>
        <taxon>Decapoda</taxon>
        <taxon>Pleocyemata</taxon>
        <taxon>Brachyura</taxon>
        <taxon>Eubrachyura</taxon>
        <taxon>Portunoidea</taxon>
        <taxon>Portunidae</taxon>
        <taxon>Portuninae</taxon>
        <taxon>Scylla</taxon>
    </lineage>
</organism>